<dbReference type="Pfam" id="PF00106">
    <property type="entry name" value="adh_short"/>
    <property type="match status" value="1"/>
</dbReference>
<organism evidence="4 6">
    <name type="scientific">Roseovarius indicus</name>
    <dbReference type="NCBI Taxonomy" id="540747"/>
    <lineage>
        <taxon>Bacteria</taxon>
        <taxon>Pseudomonadati</taxon>
        <taxon>Pseudomonadota</taxon>
        <taxon>Alphaproteobacteria</taxon>
        <taxon>Rhodobacterales</taxon>
        <taxon>Roseobacteraceae</taxon>
        <taxon>Roseovarius</taxon>
    </lineage>
</organism>
<protein>
    <submittedName>
        <fullName evidence="5">D-beta-hydroxybutyrate dehydrogenase</fullName>
        <ecNumber evidence="5">1.1.1.30</ecNumber>
    </submittedName>
</protein>
<gene>
    <name evidence="5" type="primary">bdhA_2</name>
    <name evidence="5" type="ORF">RIdsm_01289</name>
    <name evidence="4" type="ORF">XM52_06790</name>
</gene>
<evidence type="ECO:0000256" key="2">
    <source>
        <dbReference type="RuleBase" id="RU000363"/>
    </source>
</evidence>
<keyword evidence="6" id="KW-1185">Reference proteome</keyword>
<dbReference type="KEGG" id="rid:RIdsm_01289"/>
<dbReference type="PANTHER" id="PTHR42879:SF2">
    <property type="entry name" value="3-OXOACYL-[ACYL-CARRIER-PROTEIN] REDUCTASE FABG"/>
    <property type="match status" value="1"/>
</dbReference>
<dbReference type="Proteomes" id="UP000325785">
    <property type="component" value="Chromosome"/>
</dbReference>
<dbReference type="PRINTS" id="PR00081">
    <property type="entry name" value="GDHRDH"/>
</dbReference>
<feature type="chain" id="PRO_5010437539" evidence="3">
    <location>
        <begin position="25"/>
        <end position="258"/>
    </location>
</feature>
<comment type="similarity">
    <text evidence="1 2">Belongs to the short-chain dehydrogenases/reductases (SDR) family.</text>
</comment>
<dbReference type="InterPro" id="IPR050259">
    <property type="entry name" value="SDR"/>
</dbReference>
<feature type="signal peptide" evidence="3">
    <location>
        <begin position="1"/>
        <end position="24"/>
    </location>
</feature>
<evidence type="ECO:0000256" key="1">
    <source>
        <dbReference type="ARBA" id="ARBA00006484"/>
    </source>
</evidence>
<dbReference type="FunFam" id="3.40.50.720:FF:000084">
    <property type="entry name" value="Short-chain dehydrogenase reductase"/>
    <property type="match status" value="1"/>
</dbReference>
<keyword evidence="3" id="KW-0732">Signal</keyword>
<dbReference type="OrthoDB" id="9796652at2"/>
<dbReference type="AlphaFoldDB" id="A0A0T5PC43"/>
<dbReference type="GO" id="GO:0003858">
    <property type="term" value="F:3-hydroxybutyrate dehydrogenase activity"/>
    <property type="evidence" value="ECO:0007669"/>
    <property type="project" value="UniProtKB-EC"/>
</dbReference>
<dbReference type="InterPro" id="IPR002347">
    <property type="entry name" value="SDR_fam"/>
</dbReference>
<dbReference type="InterPro" id="IPR020904">
    <property type="entry name" value="Sc_DH/Rdtase_CS"/>
</dbReference>
<accession>A0A0T5PC43</accession>
<dbReference type="EMBL" id="LAXI01000003">
    <property type="protein sequence ID" value="KRS18511.1"/>
    <property type="molecule type" value="Genomic_DNA"/>
</dbReference>
<sequence>MTQHHALVTGATSGLGLAIARALAASGAAVTLTGILSQEDGDAVATSLAEETGSTVTYDPADLRSRSETETLVDRASARAPVDIVVNNAVLRHFKPVEDCDPDEWDASLAVNLTAAFNFARLCVPAMKQQGWGRILNVASIYGTKGAANRIDYVTTKAGLIGMTRALALELAQTGITCNAISPGTVLSEPIEDRIAGQARDAGITLDEAKQTYLATRNPNGRFVDLAAVGAAATFLCSDAAADINGADLPIDGGWSVA</sequence>
<dbReference type="GO" id="GO:0032787">
    <property type="term" value="P:monocarboxylic acid metabolic process"/>
    <property type="evidence" value="ECO:0007669"/>
    <property type="project" value="UniProtKB-ARBA"/>
</dbReference>
<dbReference type="SUPFAM" id="SSF51735">
    <property type="entry name" value="NAD(P)-binding Rossmann-fold domains"/>
    <property type="match status" value="1"/>
</dbReference>
<dbReference type="PATRIC" id="fig|540747.5.peg.3720"/>
<dbReference type="InterPro" id="IPR036291">
    <property type="entry name" value="NAD(P)-bd_dom_sf"/>
</dbReference>
<dbReference type="EMBL" id="CP031598">
    <property type="protein sequence ID" value="QEW25502.1"/>
    <property type="molecule type" value="Genomic_DNA"/>
</dbReference>
<dbReference type="PANTHER" id="PTHR42879">
    <property type="entry name" value="3-OXOACYL-(ACYL-CARRIER-PROTEIN) REDUCTASE"/>
    <property type="match status" value="1"/>
</dbReference>
<keyword evidence="5" id="KW-0560">Oxidoreductase</keyword>
<reference evidence="4 6" key="1">
    <citation type="submission" date="2015-04" db="EMBL/GenBank/DDBJ databases">
        <title>The draft genome sequence of Roseovarius indicus B108T.</title>
        <authorList>
            <person name="Li G."/>
            <person name="Lai Q."/>
            <person name="Shao Z."/>
            <person name="Yan P."/>
        </authorList>
    </citation>
    <scope>NUCLEOTIDE SEQUENCE [LARGE SCALE GENOMIC DNA]</scope>
    <source>
        <strain evidence="4 6">B108</strain>
    </source>
</reference>
<dbReference type="EC" id="1.1.1.30" evidence="5"/>
<evidence type="ECO:0000313" key="6">
    <source>
        <dbReference type="Proteomes" id="UP000051401"/>
    </source>
</evidence>
<dbReference type="PROSITE" id="PS00061">
    <property type="entry name" value="ADH_SHORT"/>
    <property type="match status" value="1"/>
</dbReference>
<evidence type="ECO:0000313" key="5">
    <source>
        <dbReference type="EMBL" id="QEW25502.1"/>
    </source>
</evidence>
<dbReference type="PRINTS" id="PR00080">
    <property type="entry name" value="SDRFAMILY"/>
</dbReference>
<name>A0A0T5PC43_9RHOB</name>
<dbReference type="STRING" id="540747.SAMN04488031_104257"/>
<reference evidence="5 7" key="2">
    <citation type="submission" date="2018-08" db="EMBL/GenBank/DDBJ databases">
        <title>Genetic Globetrotter - A new plasmid hitch-hiking vast phylogenetic and geographic distances.</title>
        <authorList>
            <person name="Vollmers J."/>
            <person name="Petersen J."/>
        </authorList>
    </citation>
    <scope>NUCLEOTIDE SEQUENCE [LARGE SCALE GENOMIC DNA]</scope>
    <source>
        <strain evidence="5 7">DSM 26383</strain>
    </source>
</reference>
<evidence type="ECO:0000256" key="3">
    <source>
        <dbReference type="SAM" id="SignalP"/>
    </source>
</evidence>
<proteinExistence type="inferred from homology"/>
<evidence type="ECO:0000313" key="7">
    <source>
        <dbReference type="Proteomes" id="UP000325785"/>
    </source>
</evidence>
<dbReference type="Gene3D" id="3.40.50.720">
    <property type="entry name" value="NAD(P)-binding Rossmann-like Domain"/>
    <property type="match status" value="1"/>
</dbReference>
<evidence type="ECO:0000313" key="4">
    <source>
        <dbReference type="EMBL" id="KRS18511.1"/>
    </source>
</evidence>
<dbReference type="Proteomes" id="UP000051401">
    <property type="component" value="Unassembled WGS sequence"/>
</dbReference>
<dbReference type="RefSeq" id="WP_057814621.1">
    <property type="nucleotide sequence ID" value="NZ_CP031598.1"/>
</dbReference>